<keyword evidence="2" id="KW-0472">Membrane</keyword>
<proteinExistence type="predicted"/>
<evidence type="ECO:0000259" key="3">
    <source>
        <dbReference type="PROSITE" id="PS50937"/>
    </source>
</evidence>
<dbReference type="CDD" id="cd01106">
    <property type="entry name" value="HTH_TipAL-Mta"/>
    <property type="match status" value="1"/>
</dbReference>
<dbReference type="OrthoDB" id="1894615at2"/>
<dbReference type="InterPro" id="IPR000551">
    <property type="entry name" value="MerR-type_HTH_dom"/>
</dbReference>
<feature type="domain" description="HTH merR-type" evidence="3">
    <location>
        <begin position="1"/>
        <end position="69"/>
    </location>
</feature>
<dbReference type="AlphaFoldDB" id="A0A0R2I0G0"/>
<dbReference type="InterPro" id="IPR009061">
    <property type="entry name" value="DNA-bd_dom_put_sf"/>
</dbReference>
<protein>
    <submittedName>
        <fullName evidence="4">MerR family transcriptional regulator</fullName>
    </submittedName>
</protein>
<dbReference type="PATRIC" id="fig|396268.3.peg.1039"/>
<evidence type="ECO:0000256" key="2">
    <source>
        <dbReference type="SAM" id="Phobius"/>
    </source>
</evidence>
<keyword evidence="1" id="KW-0238">DNA-binding</keyword>
<keyword evidence="5" id="KW-1185">Reference proteome</keyword>
<dbReference type="PROSITE" id="PS50937">
    <property type="entry name" value="HTH_MERR_2"/>
    <property type="match status" value="1"/>
</dbReference>
<dbReference type="Proteomes" id="UP000050934">
    <property type="component" value="Unassembled WGS sequence"/>
</dbReference>
<dbReference type="PANTHER" id="PTHR30204:SF96">
    <property type="entry name" value="CHROMOSOME-ANCHORING PROTEIN RACA"/>
    <property type="match status" value="1"/>
</dbReference>
<keyword evidence="2" id="KW-1133">Transmembrane helix</keyword>
<dbReference type="Pfam" id="PF13411">
    <property type="entry name" value="MerR_1"/>
    <property type="match status" value="1"/>
</dbReference>
<dbReference type="GO" id="GO:0003677">
    <property type="term" value="F:DNA binding"/>
    <property type="evidence" value="ECO:0007669"/>
    <property type="project" value="UniProtKB-KW"/>
</dbReference>
<dbReference type="RefSeq" id="WP_057742156.1">
    <property type="nucleotide sequence ID" value="NZ_JQBW01000010.1"/>
</dbReference>
<feature type="transmembrane region" description="Helical" evidence="2">
    <location>
        <begin position="165"/>
        <end position="186"/>
    </location>
</feature>
<dbReference type="EMBL" id="JQBW01000010">
    <property type="protein sequence ID" value="KRN58577.1"/>
    <property type="molecule type" value="Genomic_DNA"/>
</dbReference>
<sequence length="235" mass="27449">MYSSGQLAKQCHTSIRTVQYYDAKGLLIAKRTANNRREYDEADRLRLQQILAYRQLGFQLKDIQQLINNDHNSQLLSSLIDQQIHALHDQQRLTTSQLEGLKYLKKKVQSPVDFSTNVQEKVASNMKMTSKLHRLRLRILSWGAIVDCLLWGSLIYVFYQGASGWWFVFGLLCSLIIAGEITYSYYQHSMYLCPHCQSEFVPNFKSWIFAAHTPNTRKLICPHCQQKNFCVEEYR</sequence>
<dbReference type="SUPFAM" id="SSF46955">
    <property type="entry name" value="Putative DNA-binding domain"/>
    <property type="match status" value="1"/>
</dbReference>
<organism evidence="4 5">
    <name type="scientific">Limosilactobacillus secaliphilus</name>
    <dbReference type="NCBI Taxonomy" id="396268"/>
    <lineage>
        <taxon>Bacteria</taxon>
        <taxon>Bacillati</taxon>
        <taxon>Bacillota</taxon>
        <taxon>Bacilli</taxon>
        <taxon>Lactobacillales</taxon>
        <taxon>Lactobacillaceae</taxon>
        <taxon>Limosilactobacillus</taxon>
    </lineage>
</organism>
<evidence type="ECO:0000313" key="5">
    <source>
        <dbReference type="Proteomes" id="UP000050934"/>
    </source>
</evidence>
<dbReference type="PANTHER" id="PTHR30204">
    <property type="entry name" value="REDOX-CYCLING DRUG-SENSING TRANSCRIPTIONAL ACTIVATOR SOXR"/>
    <property type="match status" value="1"/>
</dbReference>
<feature type="transmembrane region" description="Helical" evidence="2">
    <location>
        <begin position="137"/>
        <end position="159"/>
    </location>
</feature>
<comment type="caution">
    <text evidence="4">The sequence shown here is derived from an EMBL/GenBank/DDBJ whole genome shotgun (WGS) entry which is preliminary data.</text>
</comment>
<accession>A0A0R2I0G0</accession>
<dbReference type="GO" id="GO:0003700">
    <property type="term" value="F:DNA-binding transcription factor activity"/>
    <property type="evidence" value="ECO:0007669"/>
    <property type="project" value="InterPro"/>
</dbReference>
<dbReference type="SMART" id="SM00422">
    <property type="entry name" value="HTH_MERR"/>
    <property type="match status" value="1"/>
</dbReference>
<evidence type="ECO:0000256" key="1">
    <source>
        <dbReference type="ARBA" id="ARBA00023125"/>
    </source>
</evidence>
<keyword evidence="2" id="KW-0812">Transmembrane</keyword>
<gene>
    <name evidence="4" type="ORF">IV45_GL001027</name>
</gene>
<dbReference type="STRING" id="396268.IV45_GL001027"/>
<name>A0A0R2I0G0_9LACO</name>
<evidence type="ECO:0000313" key="4">
    <source>
        <dbReference type="EMBL" id="KRN58577.1"/>
    </source>
</evidence>
<dbReference type="PRINTS" id="PR00040">
    <property type="entry name" value="HTHMERR"/>
</dbReference>
<reference evidence="4 5" key="1">
    <citation type="journal article" date="2015" name="Genome Announc.">
        <title>Expanding the biotechnology potential of lactobacilli through comparative genomics of 213 strains and associated genera.</title>
        <authorList>
            <person name="Sun Z."/>
            <person name="Harris H.M."/>
            <person name="McCann A."/>
            <person name="Guo C."/>
            <person name="Argimon S."/>
            <person name="Zhang W."/>
            <person name="Yang X."/>
            <person name="Jeffery I.B."/>
            <person name="Cooney J.C."/>
            <person name="Kagawa T.F."/>
            <person name="Liu W."/>
            <person name="Song Y."/>
            <person name="Salvetti E."/>
            <person name="Wrobel A."/>
            <person name="Rasinkangas P."/>
            <person name="Parkhill J."/>
            <person name="Rea M.C."/>
            <person name="O'Sullivan O."/>
            <person name="Ritari J."/>
            <person name="Douillard F.P."/>
            <person name="Paul Ross R."/>
            <person name="Yang R."/>
            <person name="Briner A.E."/>
            <person name="Felis G.E."/>
            <person name="de Vos W.M."/>
            <person name="Barrangou R."/>
            <person name="Klaenhammer T.R."/>
            <person name="Caufield P.W."/>
            <person name="Cui Y."/>
            <person name="Zhang H."/>
            <person name="O'Toole P.W."/>
        </authorList>
    </citation>
    <scope>NUCLEOTIDE SEQUENCE [LARGE SCALE GENOMIC DNA]</scope>
    <source>
        <strain evidence="4 5">DSM 17896</strain>
    </source>
</reference>
<dbReference type="InterPro" id="IPR047057">
    <property type="entry name" value="MerR_fam"/>
</dbReference>
<dbReference type="Gene3D" id="1.10.1660.10">
    <property type="match status" value="1"/>
</dbReference>